<dbReference type="AlphaFoldDB" id="A0AB39MAT7"/>
<name>A0AB39MAT7_9ACTN</name>
<sequence>MRGADTRIVGDPDACTGDGQCVVTAPGVFARDAHAGVEVLGGRPEGDAARKG</sequence>
<accession>A0AB39MAT7</accession>
<proteinExistence type="predicted"/>
<reference evidence="1" key="1">
    <citation type="submission" date="2024-07" db="EMBL/GenBank/DDBJ databases">
        <authorList>
            <person name="Yu S.T."/>
        </authorList>
    </citation>
    <scope>NUCLEOTIDE SEQUENCE</scope>
    <source>
        <strain evidence="1">R08</strain>
    </source>
</reference>
<dbReference type="EMBL" id="CP163431">
    <property type="protein sequence ID" value="XDQ03300.1"/>
    <property type="molecule type" value="Genomic_DNA"/>
</dbReference>
<organism evidence="1">
    <name type="scientific">Streptomyces sp. R08</name>
    <dbReference type="NCBI Taxonomy" id="3238624"/>
    <lineage>
        <taxon>Bacteria</taxon>
        <taxon>Bacillati</taxon>
        <taxon>Actinomycetota</taxon>
        <taxon>Actinomycetes</taxon>
        <taxon>Kitasatosporales</taxon>
        <taxon>Streptomycetaceae</taxon>
        <taxon>Streptomyces</taxon>
    </lineage>
</organism>
<dbReference type="RefSeq" id="WP_369189240.1">
    <property type="nucleotide sequence ID" value="NZ_CP163431.1"/>
</dbReference>
<dbReference type="Pfam" id="PF13370">
    <property type="entry name" value="Fer4_13"/>
    <property type="match status" value="1"/>
</dbReference>
<gene>
    <name evidence="1" type="ORF">AB5J58_25495</name>
</gene>
<dbReference type="Gene3D" id="3.30.70.20">
    <property type="match status" value="1"/>
</dbReference>
<protein>
    <submittedName>
        <fullName evidence="1">Ferredoxin</fullName>
    </submittedName>
</protein>
<evidence type="ECO:0000313" key="1">
    <source>
        <dbReference type="EMBL" id="XDQ03300.1"/>
    </source>
</evidence>